<dbReference type="GO" id="GO:0008422">
    <property type="term" value="F:beta-glucosidase activity"/>
    <property type="evidence" value="ECO:0007669"/>
    <property type="project" value="TreeGrafter"/>
</dbReference>
<keyword evidence="3" id="KW-0326">Glycosidase</keyword>
<comment type="similarity">
    <text evidence="1 4">Belongs to the glycosyl hydrolase 1 family.</text>
</comment>
<organism evidence="5 6">
    <name type="scientific">Lacticaseibacillus manihotivorans DSM 13343 = JCM 12514</name>
    <dbReference type="NCBI Taxonomy" id="1423769"/>
    <lineage>
        <taxon>Bacteria</taxon>
        <taxon>Bacillati</taxon>
        <taxon>Bacillota</taxon>
        <taxon>Bacilli</taxon>
        <taxon>Lactobacillales</taxon>
        <taxon>Lactobacillaceae</taxon>
        <taxon>Lacticaseibacillus</taxon>
    </lineage>
</organism>
<dbReference type="InterPro" id="IPR017853">
    <property type="entry name" value="GH"/>
</dbReference>
<dbReference type="PANTHER" id="PTHR10353:SF85">
    <property type="entry name" value="ARYL-PHOSPHO-BETA-D-GLUCOSIDASE BGLA"/>
    <property type="match status" value="1"/>
</dbReference>
<dbReference type="Pfam" id="PF00232">
    <property type="entry name" value="Glyco_hydro_1"/>
    <property type="match status" value="1"/>
</dbReference>
<dbReference type="PANTHER" id="PTHR10353">
    <property type="entry name" value="GLYCOSYL HYDROLASE"/>
    <property type="match status" value="1"/>
</dbReference>
<reference evidence="5 6" key="1">
    <citation type="journal article" date="2015" name="Genome Announc.">
        <title>Expanding the biotechnology potential of lactobacilli through comparative genomics of 213 strains and associated genera.</title>
        <authorList>
            <person name="Sun Z."/>
            <person name="Harris H.M."/>
            <person name="McCann A."/>
            <person name="Guo C."/>
            <person name="Argimon S."/>
            <person name="Zhang W."/>
            <person name="Yang X."/>
            <person name="Jeffery I.B."/>
            <person name="Cooney J.C."/>
            <person name="Kagawa T.F."/>
            <person name="Liu W."/>
            <person name="Song Y."/>
            <person name="Salvetti E."/>
            <person name="Wrobel A."/>
            <person name="Rasinkangas P."/>
            <person name="Parkhill J."/>
            <person name="Rea M.C."/>
            <person name="O'Sullivan O."/>
            <person name="Ritari J."/>
            <person name="Douillard F.P."/>
            <person name="Paul Ross R."/>
            <person name="Yang R."/>
            <person name="Briner A.E."/>
            <person name="Felis G.E."/>
            <person name="de Vos W.M."/>
            <person name="Barrangou R."/>
            <person name="Klaenhammer T.R."/>
            <person name="Caufield P.W."/>
            <person name="Cui Y."/>
            <person name="Zhang H."/>
            <person name="O'Toole P.W."/>
        </authorList>
    </citation>
    <scope>NUCLEOTIDE SEQUENCE [LARGE SCALE GENOMIC DNA]</scope>
    <source>
        <strain evidence="5 6">DSM 13343</strain>
    </source>
</reference>
<name>A0A0R1QP63_9LACO</name>
<dbReference type="GO" id="GO:0016052">
    <property type="term" value="P:carbohydrate catabolic process"/>
    <property type="evidence" value="ECO:0007669"/>
    <property type="project" value="TreeGrafter"/>
</dbReference>
<dbReference type="PATRIC" id="fig|1423769.4.peg.564"/>
<dbReference type="PROSITE" id="PS00653">
    <property type="entry name" value="GLYCOSYL_HYDROL_F1_2"/>
    <property type="match status" value="1"/>
</dbReference>
<dbReference type="AlphaFoldDB" id="A0A0R1QP63"/>
<accession>A0A0R1QP63</accession>
<dbReference type="FunFam" id="3.20.20.80:FF:000004">
    <property type="entry name" value="Beta-glucosidase 6-phospho-beta-glucosidase"/>
    <property type="match status" value="1"/>
</dbReference>
<evidence type="ECO:0000256" key="2">
    <source>
        <dbReference type="ARBA" id="ARBA00022801"/>
    </source>
</evidence>
<keyword evidence="2" id="KW-0378">Hydrolase</keyword>
<dbReference type="NCBIfam" id="NF007154">
    <property type="entry name" value="PRK09589.1"/>
    <property type="match status" value="1"/>
</dbReference>
<evidence type="ECO:0000313" key="5">
    <source>
        <dbReference type="EMBL" id="KRL46078.1"/>
    </source>
</evidence>
<evidence type="ECO:0000256" key="1">
    <source>
        <dbReference type="ARBA" id="ARBA00010838"/>
    </source>
</evidence>
<dbReference type="PRINTS" id="PR00131">
    <property type="entry name" value="GLHYDRLASE1"/>
</dbReference>
<comment type="caution">
    <text evidence="5">The sequence shown here is derived from an EMBL/GenBank/DDBJ whole genome shotgun (WGS) entry which is preliminary data.</text>
</comment>
<dbReference type="Proteomes" id="UP000051790">
    <property type="component" value="Unassembled WGS sequence"/>
</dbReference>
<dbReference type="EMBL" id="AZEU01000114">
    <property type="protein sequence ID" value="KRL46078.1"/>
    <property type="molecule type" value="Genomic_DNA"/>
</dbReference>
<sequence length="480" mass="54714">MAKLPKYFLWGGAVAAHQLEGAWQAGGKGMSIADVMTAGSNTQPREITNGVLPGKNYPNHEAIDFYHHYKEDIALFAEMGFKAFRTSIAWARIYPNGDELEPNAEGLKFYDDLFAECHKYGIEPVVTLAHFEMPYHLVTTYGGWRDRRLIDFFLRFAKTCFTHFKDSVKYWMTFNEINNQCNYMRDFSMATNSGLIFSPDATPAEHEATMYQASHYELVASALAVAAGHEINPDFKIGSMINFTPQYPASSKPEDVLMAQKAMQKRFWWEDVQTFGKYPRFMEAFFKRTGLRPDITEQDRQDLAAGKVDYIGFSYYSSNTVAASADNPWYDFDGVKAEVKNPHLQTNDWGWTIDPVGLRYSMNWLSERYDLPLMIVENGLGAFDHVEPDGSIHDPYRVAYLKAHIEQMIKAVDEDGVDLWGYMPWGCIDLVSAGTGQMDKRYGFIYVDKNDAGVGTLKRSRKDSFKWYQHVIATNGEDLA</sequence>
<evidence type="ECO:0000256" key="4">
    <source>
        <dbReference type="RuleBase" id="RU003690"/>
    </source>
</evidence>
<proteinExistence type="inferred from homology"/>
<dbReference type="InterPro" id="IPR001360">
    <property type="entry name" value="Glyco_hydro_1"/>
</dbReference>
<dbReference type="SUPFAM" id="SSF51445">
    <property type="entry name" value="(Trans)glycosidases"/>
    <property type="match status" value="1"/>
</dbReference>
<gene>
    <name evidence="5" type="ORF">FD01_GL000531</name>
</gene>
<dbReference type="GO" id="GO:0005829">
    <property type="term" value="C:cytosol"/>
    <property type="evidence" value="ECO:0007669"/>
    <property type="project" value="TreeGrafter"/>
</dbReference>
<dbReference type="InterPro" id="IPR033132">
    <property type="entry name" value="GH_1_N_CS"/>
</dbReference>
<keyword evidence="6" id="KW-1185">Reference proteome</keyword>
<dbReference type="OrthoDB" id="1688691at2"/>
<evidence type="ECO:0000256" key="3">
    <source>
        <dbReference type="ARBA" id="ARBA00023295"/>
    </source>
</evidence>
<dbReference type="Gene3D" id="3.20.20.80">
    <property type="entry name" value="Glycosidases"/>
    <property type="match status" value="1"/>
</dbReference>
<protein>
    <submittedName>
        <fullName evidence="5">6-phospho-beta-glucosidase</fullName>
    </submittedName>
</protein>
<evidence type="ECO:0000313" key="6">
    <source>
        <dbReference type="Proteomes" id="UP000051790"/>
    </source>
</evidence>
<dbReference type="RefSeq" id="WP_056963232.1">
    <property type="nucleotide sequence ID" value="NZ_AZEU01000114.1"/>
</dbReference>